<keyword evidence="3" id="KW-0804">Transcription</keyword>
<comment type="caution">
    <text evidence="6">The sequence shown here is derived from an EMBL/GenBank/DDBJ whole genome shotgun (WGS) entry which is preliminary data.</text>
</comment>
<organism evidence="6 7">
    <name type="scientific">Spirosoma profusum</name>
    <dbReference type="NCBI Taxonomy" id="2771354"/>
    <lineage>
        <taxon>Bacteria</taxon>
        <taxon>Pseudomonadati</taxon>
        <taxon>Bacteroidota</taxon>
        <taxon>Cytophagia</taxon>
        <taxon>Cytophagales</taxon>
        <taxon>Cytophagaceae</taxon>
        <taxon>Spirosoma</taxon>
    </lineage>
</organism>
<keyword evidence="1" id="KW-0805">Transcription regulation</keyword>
<evidence type="ECO:0000256" key="3">
    <source>
        <dbReference type="ARBA" id="ARBA00023163"/>
    </source>
</evidence>
<dbReference type="PROSITE" id="PS50943">
    <property type="entry name" value="HTH_CROC1"/>
    <property type="match status" value="1"/>
</dbReference>
<dbReference type="Gene3D" id="1.10.10.60">
    <property type="entry name" value="Homeodomain-like"/>
    <property type="match status" value="1"/>
</dbReference>
<proteinExistence type="predicted"/>
<accession>A0A926XZR4</accession>
<evidence type="ECO:0000259" key="5">
    <source>
        <dbReference type="PROSITE" id="PS50943"/>
    </source>
</evidence>
<dbReference type="PROSITE" id="PS01124">
    <property type="entry name" value="HTH_ARAC_FAMILY_2"/>
    <property type="match status" value="1"/>
</dbReference>
<evidence type="ECO:0000313" key="6">
    <source>
        <dbReference type="EMBL" id="MBD2701237.1"/>
    </source>
</evidence>
<dbReference type="AlphaFoldDB" id="A0A926XZR4"/>
<gene>
    <name evidence="6" type="ORF">IC229_11360</name>
</gene>
<dbReference type="SMART" id="SM00342">
    <property type="entry name" value="HTH_ARAC"/>
    <property type="match status" value="1"/>
</dbReference>
<evidence type="ECO:0000256" key="2">
    <source>
        <dbReference type="ARBA" id="ARBA00023125"/>
    </source>
</evidence>
<reference evidence="6" key="1">
    <citation type="submission" date="2020-09" db="EMBL/GenBank/DDBJ databases">
        <authorList>
            <person name="Kim M.K."/>
        </authorList>
    </citation>
    <scope>NUCLEOTIDE SEQUENCE</scope>
    <source>
        <strain evidence="6">BT702</strain>
    </source>
</reference>
<evidence type="ECO:0000259" key="4">
    <source>
        <dbReference type="PROSITE" id="PS01124"/>
    </source>
</evidence>
<dbReference type="PANTHER" id="PTHR43280:SF32">
    <property type="entry name" value="TRANSCRIPTIONAL REGULATORY PROTEIN"/>
    <property type="match status" value="1"/>
</dbReference>
<keyword evidence="7" id="KW-1185">Reference proteome</keyword>
<dbReference type="InterPro" id="IPR018060">
    <property type="entry name" value="HTH_AraC"/>
</dbReference>
<feature type="domain" description="HTH cro/C1-type" evidence="5">
    <location>
        <begin position="218"/>
        <end position="235"/>
    </location>
</feature>
<dbReference type="Pfam" id="PF12833">
    <property type="entry name" value="HTH_18"/>
    <property type="match status" value="1"/>
</dbReference>
<dbReference type="RefSeq" id="WP_190887083.1">
    <property type="nucleotide sequence ID" value="NZ_JACWZY010000007.1"/>
</dbReference>
<sequence length="305" mass="35662">MTTNQPRRFKTISEFHQFRGLPKPEHPLVSVIDVANMRHLLDKETNMVYDFYTITLKRNFNARMKYGQQEYDFDEGIMFFLAPGQVLKIEAKTGVELQHSGWMLLFHPDFLWNTPLAKSIKQYEYFDYAVHEALFLSEKEETIISDIMQRIQHEYHSNIDQFSQSVIIAQMELLLTYSDRFYHRQFLTRKISNHQILNRLETLLANYFNSDDLIEKGLPTVQSIADALNVSPNYLSGLLKVLTGQSTQQHIHDKLIEKAKEKLSTTDLSVSEIAYTLGFEHSQSFSKLFKSKTTLSPLEFRQSFN</sequence>
<dbReference type="GO" id="GO:0043565">
    <property type="term" value="F:sequence-specific DNA binding"/>
    <property type="evidence" value="ECO:0007669"/>
    <property type="project" value="InterPro"/>
</dbReference>
<keyword evidence="2" id="KW-0238">DNA-binding</keyword>
<evidence type="ECO:0000256" key="1">
    <source>
        <dbReference type="ARBA" id="ARBA00023015"/>
    </source>
</evidence>
<name>A0A926XZR4_9BACT</name>
<dbReference type="PANTHER" id="PTHR43280">
    <property type="entry name" value="ARAC-FAMILY TRANSCRIPTIONAL REGULATOR"/>
    <property type="match status" value="1"/>
</dbReference>
<dbReference type="GO" id="GO:0003700">
    <property type="term" value="F:DNA-binding transcription factor activity"/>
    <property type="evidence" value="ECO:0007669"/>
    <property type="project" value="InterPro"/>
</dbReference>
<dbReference type="InterPro" id="IPR001387">
    <property type="entry name" value="Cro/C1-type_HTH"/>
</dbReference>
<dbReference type="SUPFAM" id="SSF46689">
    <property type="entry name" value="Homeodomain-like"/>
    <property type="match status" value="1"/>
</dbReference>
<feature type="domain" description="HTH araC/xylS-type" evidence="4">
    <location>
        <begin position="198"/>
        <end position="303"/>
    </location>
</feature>
<protein>
    <submittedName>
        <fullName evidence="6">Helix-turn-helix transcriptional regulator</fullName>
    </submittedName>
</protein>
<dbReference type="Proteomes" id="UP000598820">
    <property type="component" value="Unassembled WGS sequence"/>
</dbReference>
<dbReference type="InterPro" id="IPR009057">
    <property type="entry name" value="Homeodomain-like_sf"/>
</dbReference>
<evidence type="ECO:0000313" key="7">
    <source>
        <dbReference type="Proteomes" id="UP000598820"/>
    </source>
</evidence>
<dbReference type="EMBL" id="JACWZY010000007">
    <property type="protein sequence ID" value="MBD2701237.1"/>
    <property type="molecule type" value="Genomic_DNA"/>
</dbReference>